<reference evidence="16 17" key="1">
    <citation type="submission" date="2017-09" db="EMBL/GenBank/DDBJ databases">
        <title>Sequencing the genomes of two abundant thermophiles in Great Basin hot springs: Thermocrinis jamiesonii and novel Chloroflexi Thermoflexus hugenholtzii.</title>
        <authorList>
            <person name="Hedlund B."/>
        </authorList>
    </citation>
    <scope>NUCLEOTIDE SEQUENCE [LARGE SCALE GENOMIC DNA]</scope>
    <source>
        <strain evidence="16 17">G233</strain>
    </source>
</reference>
<comment type="subunit">
    <text evidence="12">Homodimer.</text>
</comment>
<evidence type="ECO:0000256" key="2">
    <source>
        <dbReference type="ARBA" id="ARBA00022491"/>
    </source>
</evidence>
<comment type="function">
    <text evidence="12">Represses a number of genes involved in the response to DNA damage (SOS response), including recA and lexA. In the presence of single-stranded DNA, RecA interacts with LexA causing an autocatalytic cleavage which disrupts the DNA-binding part of LexA, leading to derepression of the SOS regulon and eventually DNA repair.</text>
</comment>
<dbReference type="SUPFAM" id="SSF51306">
    <property type="entry name" value="LexA/Signal peptidase"/>
    <property type="match status" value="1"/>
</dbReference>
<evidence type="ECO:0000313" key="17">
    <source>
        <dbReference type="Proteomes" id="UP000223071"/>
    </source>
</evidence>
<dbReference type="Pfam" id="PF01726">
    <property type="entry name" value="LexA_DNA_bind"/>
    <property type="match status" value="1"/>
</dbReference>
<evidence type="ECO:0000259" key="15">
    <source>
        <dbReference type="Pfam" id="PF01726"/>
    </source>
</evidence>
<dbReference type="AlphaFoldDB" id="A0A2A9HFC9"/>
<evidence type="ECO:0000256" key="7">
    <source>
        <dbReference type="ARBA" id="ARBA00023015"/>
    </source>
</evidence>
<evidence type="ECO:0000256" key="11">
    <source>
        <dbReference type="ARBA" id="ARBA00023236"/>
    </source>
</evidence>
<dbReference type="SUPFAM" id="SSF46785">
    <property type="entry name" value="Winged helix' DNA-binding domain"/>
    <property type="match status" value="1"/>
</dbReference>
<dbReference type="PANTHER" id="PTHR33516">
    <property type="entry name" value="LEXA REPRESSOR"/>
    <property type="match status" value="1"/>
</dbReference>
<feature type="site" description="Cleavage; by autolysis" evidence="12">
    <location>
        <begin position="89"/>
        <end position="90"/>
    </location>
</feature>
<dbReference type="GO" id="GO:0006508">
    <property type="term" value="P:proteolysis"/>
    <property type="evidence" value="ECO:0007669"/>
    <property type="project" value="InterPro"/>
</dbReference>
<evidence type="ECO:0000259" key="14">
    <source>
        <dbReference type="Pfam" id="PF00717"/>
    </source>
</evidence>
<evidence type="ECO:0000256" key="4">
    <source>
        <dbReference type="ARBA" id="ARBA00022763"/>
    </source>
</evidence>
<dbReference type="GO" id="GO:0009432">
    <property type="term" value="P:SOS response"/>
    <property type="evidence" value="ECO:0007669"/>
    <property type="project" value="UniProtKB-UniRule"/>
</dbReference>
<sequence>MNTLSPRQQQILDFLRAFIEEHDYPPSIRDIQEGCGISSTSVVDYNLRKLEEKGYIRRDREISRGIELLGARGRRPRIVEVPLLGTIAAGQPIPVPTSDRWAADAEEILAVTEDMVRGRTNVFALRVRGTSMIEDLIDDGDIVFLEPVRTADDGDRVAVWLKDRGEVTLKRIYRENGRIRLQPANSTMEPIYTTPENVEIQGRFISSFRPSD</sequence>
<dbReference type="GO" id="GO:0003677">
    <property type="term" value="F:DNA binding"/>
    <property type="evidence" value="ECO:0007669"/>
    <property type="project" value="UniProtKB-UniRule"/>
</dbReference>
<dbReference type="InterPro" id="IPR050077">
    <property type="entry name" value="LexA_repressor"/>
</dbReference>
<evidence type="ECO:0000256" key="8">
    <source>
        <dbReference type="ARBA" id="ARBA00023125"/>
    </source>
</evidence>
<keyword evidence="2 12" id="KW-0678">Repressor</keyword>
<comment type="similarity">
    <text evidence="1 12 13">Belongs to the peptidase S24 family.</text>
</comment>
<protein>
    <recommendedName>
        <fullName evidence="12">LexA repressor</fullName>
        <ecNumber evidence="12">3.4.21.88</ecNumber>
    </recommendedName>
</protein>
<evidence type="ECO:0000256" key="1">
    <source>
        <dbReference type="ARBA" id="ARBA00007484"/>
    </source>
</evidence>
<dbReference type="EC" id="3.4.21.88" evidence="12"/>
<dbReference type="InterPro" id="IPR006199">
    <property type="entry name" value="LexA_DNA-bd_dom"/>
</dbReference>
<keyword evidence="6 12" id="KW-0068">Autocatalytic cleavage</keyword>
<evidence type="ECO:0000313" key="16">
    <source>
        <dbReference type="EMBL" id="PFG73696.1"/>
    </source>
</evidence>
<dbReference type="InterPro" id="IPR006197">
    <property type="entry name" value="Peptidase_S24_LexA"/>
</dbReference>
<keyword evidence="3 12" id="KW-0235">DNA replication</keyword>
<dbReference type="GO" id="GO:0006260">
    <property type="term" value="P:DNA replication"/>
    <property type="evidence" value="ECO:0007669"/>
    <property type="project" value="UniProtKB-UniRule"/>
</dbReference>
<dbReference type="GO" id="GO:0004252">
    <property type="term" value="F:serine-type endopeptidase activity"/>
    <property type="evidence" value="ECO:0007669"/>
    <property type="project" value="UniProtKB-UniRule"/>
</dbReference>
<dbReference type="RefSeq" id="WP_098503139.1">
    <property type="nucleotide sequence ID" value="NZ_PDJQ01000001.1"/>
</dbReference>
<comment type="catalytic activity">
    <reaction evidence="12">
        <text>Hydrolysis of Ala-|-Gly bond in repressor LexA.</text>
        <dbReference type="EC" id="3.4.21.88"/>
    </reaction>
</comment>
<evidence type="ECO:0000256" key="5">
    <source>
        <dbReference type="ARBA" id="ARBA00022801"/>
    </source>
</evidence>
<keyword evidence="9 12" id="KW-0804">Transcription</keyword>
<dbReference type="InterPro" id="IPR006200">
    <property type="entry name" value="LexA"/>
</dbReference>
<keyword evidence="7 12" id="KW-0805">Transcription regulation</keyword>
<evidence type="ECO:0000256" key="10">
    <source>
        <dbReference type="ARBA" id="ARBA00023204"/>
    </source>
</evidence>
<keyword evidence="11 12" id="KW-0742">SOS response</keyword>
<dbReference type="CDD" id="cd06529">
    <property type="entry name" value="S24_LexA-like"/>
    <property type="match status" value="1"/>
</dbReference>
<feature type="DNA-binding region" description="H-T-H motif" evidence="12">
    <location>
        <begin position="28"/>
        <end position="48"/>
    </location>
</feature>
<dbReference type="NCBIfam" id="TIGR00498">
    <property type="entry name" value="lexA"/>
    <property type="match status" value="1"/>
</dbReference>
<evidence type="ECO:0000256" key="9">
    <source>
        <dbReference type="ARBA" id="ARBA00023163"/>
    </source>
</evidence>
<dbReference type="Proteomes" id="UP000223071">
    <property type="component" value="Unassembled WGS sequence"/>
</dbReference>
<feature type="domain" description="Peptidase S24/S26A/S26B/S26C" evidence="14">
    <location>
        <begin position="82"/>
        <end position="205"/>
    </location>
</feature>
<dbReference type="GO" id="GO:0006281">
    <property type="term" value="P:DNA repair"/>
    <property type="evidence" value="ECO:0007669"/>
    <property type="project" value="UniProtKB-UniRule"/>
</dbReference>
<dbReference type="EMBL" id="PDJQ01000001">
    <property type="protein sequence ID" value="PFG73696.1"/>
    <property type="molecule type" value="Genomic_DNA"/>
</dbReference>
<dbReference type="InterPro" id="IPR036390">
    <property type="entry name" value="WH_DNA-bd_sf"/>
</dbReference>
<keyword evidence="10 12" id="KW-0234">DNA repair</keyword>
<dbReference type="InterPro" id="IPR036388">
    <property type="entry name" value="WH-like_DNA-bd_sf"/>
</dbReference>
<accession>A0A2A9HFC9</accession>
<comment type="caution">
    <text evidence="16">The sequence shown here is derived from an EMBL/GenBank/DDBJ whole genome shotgun (WGS) entry which is preliminary data.</text>
</comment>
<evidence type="ECO:0000256" key="6">
    <source>
        <dbReference type="ARBA" id="ARBA00022813"/>
    </source>
</evidence>
<dbReference type="InterPro" id="IPR036286">
    <property type="entry name" value="LexA/Signal_pep-like_sf"/>
</dbReference>
<organism evidence="16 17">
    <name type="scientific">Tepidiforma thermophila (strain KCTC 52669 / CGMCC 1.13589 / G233)</name>
    <dbReference type="NCBI Taxonomy" id="2761530"/>
    <lineage>
        <taxon>Bacteria</taxon>
        <taxon>Bacillati</taxon>
        <taxon>Chloroflexota</taxon>
        <taxon>Tepidiformia</taxon>
        <taxon>Tepidiformales</taxon>
        <taxon>Tepidiformaceae</taxon>
        <taxon>Tepidiforma</taxon>
    </lineage>
</organism>
<feature type="active site" description="For autocatalytic cleavage activity" evidence="12">
    <location>
        <position position="170"/>
    </location>
</feature>
<dbReference type="Gene3D" id="2.10.109.10">
    <property type="entry name" value="Umud Fragment, subunit A"/>
    <property type="match status" value="1"/>
</dbReference>
<dbReference type="Pfam" id="PF00717">
    <property type="entry name" value="Peptidase_S24"/>
    <property type="match status" value="1"/>
</dbReference>
<keyword evidence="5 12" id="KW-0378">Hydrolase</keyword>
<feature type="active site" description="For autocatalytic cleavage activity" evidence="12">
    <location>
        <position position="131"/>
    </location>
</feature>
<dbReference type="PANTHER" id="PTHR33516:SF2">
    <property type="entry name" value="LEXA REPRESSOR-RELATED"/>
    <property type="match status" value="1"/>
</dbReference>
<dbReference type="InterPro" id="IPR039418">
    <property type="entry name" value="LexA-like"/>
</dbReference>
<evidence type="ECO:0000256" key="3">
    <source>
        <dbReference type="ARBA" id="ARBA00022705"/>
    </source>
</evidence>
<dbReference type="GO" id="GO:0045892">
    <property type="term" value="P:negative regulation of DNA-templated transcription"/>
    <property type="evidence" value="ECO:0007669"/>
    <property type="project" value="UniProtKB-UniRule"/>
</dbReference>
<keyword evidence="17" id="KW-1185">Reference proteome</keyword>
<evidence type="ECO:0000256" key="12">
    <source>
        <dbReference type="HAMAP-Rule" id="MF_00015"/>
    </source>
</evidence>
<keyword evidence="8 12" id="KW-0238">DNA-binding</keyword>
<keyword evidence="4 12" id="KW-0227">DNA damage</keyword>
<proteinExistence type="inferred from homology"/>
<name>A0A2A9HFC9_TEPT2</name>
<gene>
    <name evidence="12" type="primary">lexA</name>
    <name evidence="16" type="ORF">A9A59_0898</name>
</gene>
<evidence type="ECO:0000256" key="13">
    <source>
        <dbReference type="RuleBase" id="RU003991"/>
    </source>
</evidence>
<dbReference type="InterPro" id="IPR015927">
    <property type="entry name" value="Peptidase_S24_S26A/B/C"/>
</dbReference>
<dbReference type="Gene3D" id="1.10.10.10">
    <property type="entry name" value="Winged helix-like DNA-binding domain superfamily/Winged helix DNA-binding domain"/>
    <property type="match status" value="1"/>
</dbReference>
<feature type="domain" description="LexA repressor DNA-binding" evidence="15">
    <location>
        <begin position="1"/>
        <end position="65"/>
    </location>
</feature>
<dbReference type="PRINTS" id="PR00726">
    <property type="entry name" value="LEXASERPTASE"/>
</dbReference>
<dbReference type="HAMAP" id="MF_00015">
    <property type="entry name" value="LexA"/>
    <property type="match status" value="1"/>
</dbReference>